<reference evidence="1" key="2">
    <citation type="journal article" date="2022" name="Elife">
        <title>Obligate sexual reproduction of a homothallic fungus closely related to the Cryptococcus pathogenic species complex.</title>
        <authorList>
            <person name="Passer A.R."/>
            <person name="Clancey S.A."/>
            <person name="Shea T."/>
            <person name="David-Palma M."/>
            <person name="Averette A.F."/>
            <person name="Boekhout T."/>
            <person name="Porcel B.M."/>
            <person name="Nowrousian M."/>
            <person name="Cuomo C.A."/>
            <person name="Sun S."/>
            <person name="Heitman J."/>
            <person name="Coelho M.A."/>
        </authorList>
    </citation>
    <scope>NUCLEOTIDE SEQUENCE</scope>
    <source>
        <strain evidence="1">CBS 7841</strain>
    </source>
</reference>
<protein>
    <submittedName>
        <fullName evidence="1">Uncharacterized protein</fullName>
    </submittedName>
</protein>
<reference evidence="1" key="3">
    <citation type="submission" date="2024-01" db="EMBL/GenBank/DDBJ databases">
        <authorList>
            <person name="Coelho M.A."/>
            <person name="David-Palma M."/>
            <person name="Shea T."/>
            <person name="Sun S."/>
            <person name="Cuomo C.A."/>
            <person name="Heitman J."/>
        </authorList>
    </citation>
    <scope>NUCLEOTIDE SEQUENCE</scope>
    <source>
        <strain evidence="1">CBS 7841</strain>
    </source>
</reference>
<organism evidence="1 2">
    <name type="scientific">Cryptococcus depauperatus CBS 7841</name>
    <dbReference type="NCBI Taxonomy" id="1295531"/>
    <lineage>
        <taxon>Eukaryota</taxon>
        <taxon>Fungi</taxon>
        <taxon>Dikarya</taxon>
        <taxon>Basidiomycota</taxon>
        <taxon>Agaricomycotina</taxon>
        <taxon>Tremellomycetes</taxon>
        <taxon>Tremellales</taxon>
        <taxon>Cryptococcaceae</taxon>
        <taxon>Cryptococcus</taxon>
    </lineage>
</organism>
<name>A0AAJ8M2D6_9TREE</name>
<dbReference type="Proteomes" id="UP000094043">
    <property type="component" value="Chromosome 6"/>
</dbReference>
<keyword evidence="2" id="KW-1185">Reference proteome</keyword>
<dbReference type="AlphaFoldDB" id="A0AAJ8M2D6"/>
<evidence type="ECO:0000313" key="2">
    <source>
        <dbReference type="Proteomes" id="UP000094043"/>
    </source>
</evidence>
<dbReference type="RefSeq" id="XP_066070770.1">
    <property type="nucleotide sequence ID" value="XM_066214673.1"/>
</dbReference>
<dbReference type="GeneID" id="91089514"/>
<evidence type="ECO:0000313" key="1">
    <source>
        <dbReference type="EMBL" id="WVN90070.1"/>
    </source>
</evidence>
<accession>A0AAJ8M2D6</accession>
<dbReference type="KEGG" id="cdep:91089514"/>
<reference evidence="1" key="1">
    <citation type="submission" date="2016-06" db="EMBL/GenBank/DDBJ databases">
        <authorList>
            <person name="Cuomo C."/>
            <person name="Litvintseva A."/>
            <person name="Heitman J."/>
            <person name="Chen Y."/>
            <person name="Sun S."/>
            <person name="Springer D."/>
            <person name="Dromer F."/>
            <person name="Young S."/>
            <person name="Zeng Q."/>
            <person name="Chapman S."/>
            <person name="Gujja S."/>
            <person name="Saif S."/>
            <person name="Birren B."/>
        </authorList>
    </citation>
    <scope>NUCLEOTIDE SEQUENCE</scope>
    <source>
        <strain evidence="1">CBS 7841</strain>
    </source>
</reference>
<proteinExistence type="predicted"/>
<dbReference type="EMBL" id="CP143789">
    <property type="protein sequence ID" value="WVN90070.1"/>
    <property type="molecule type" value="Genomic_DNA"/>
</dbReference>
<sequence length="72" mass="7815">MSDANAVSRVSASFKTFSTFFWSILPLKRTSLSVLQLVPTSVRTPWANAIFVLNNASFAAVSPSEDCCVESL</sequence>
<gene>
    <name evidence="1" type="ORF">L203_105305</name>
</gene>